<dbReference type="Pfam" id="PF01297">
    <property type="entry name" value="ZnuA"/>
    <property type="match status" value="1"/>
</dbReference>
<reference evidence="2 3" key="1">
    <citation type="submission" date="2018-05" db="EMBL/GenBank/DDBJ databases">
        <title>complete genome sequence of Aquabacterium olei NBRC 110486.</title>
        <authorList>
            <person name="Tang B."/>
            <person name="Chang J."/>
            <person name="Zhang L."/>
            <person name="Yang H."/>
        </authorList>
    </citation>
    <scope>NUCLEOTIDE SEQUENCE [LARGE SCALE GENOMIC DNA]</scope>
    <source>
        <strain evidence="2 3">NBRC 110486</strain>
    </source>
</reference>
<dbReference type="PANTHER" id="PTHR42953:SF2">
    <property type="entry name" value="ADHESION PROTEIN"/>
    <property type="match status" value="1"/>
</dbReference>
<organism evidence="2 3">
    <name type="scientific">Aquabacterium olei</name>
    <dbReference type="NCBI Taxonomy" id="1296669"/>
    <lineage>
        <taxon>Bacteria</taxon>
        <taxon>Pseudomonadati</taxon>
        <taxon>Pseudomonadota</taxon>
        <taxon>Betaproteobacteria</taxon>
        <taxon>Burkholderiales</taxon>
        <taxon>Aquabacterium</taxon>
    </lineage>
</organism>
<protein>
    <submittedName>
        <fullName evidence="2">Zinc ABC transporter substrate-binding protein</fullName>
    </submittedName>
</protein>
<feature type="chain" id="PRO_5015889977" evidence="1">
    <location>
        <begin position="31"/>
        <end position="311"/>
    </location>
</feature>
<dbReference type="RefSeq" id="WP_109038403.1">
    <property type="nucleotide sequence ID" value="NZ_CP029210.1"/>
</dbReference>
<dbReference type="GO" id="GO:0030001">
    <property type="term" value="P:metal ion transport"/>
    <property type="evidence" value="ECO:0007669"/>
    <property type="project" value="InterPro"/>
</dbReference>
<accession>A0A2U8FWV8</accession>
<feature type="signal peptide" evidence="1">
    <location>
        <begin position="1"/>
        <end position="30"/>
    </location>
</feature>
<dbReference type="GO" id="GO:0046872">
    <property type="term" value="F:metal ion binding"/>
    <property type="evidence" value="ECO:0007669"/>
    <property type="project" value="InterPro"/>
</dbReference>
<dbReference type="EMBL" id="CP029210">
    <property type="protein sequence ID" value="AWI55288.1"/>
    <property type="molecule type" value="Genomic_DNA"/>
</dbReference>
<evidence type="ECO:0000313" key="2">
    <source>
        <dbReference type="EMBL" id="AWI55288.1"/>
    </source>
</evidence>
<dbReference type="Gene3D" id="3.40.50.1980">
    <property type="entry name" value="Nitrogenase molybdenum iron protein domain"/>
    <property type="match status" value="2"/>
</dbReference>
<keyword evidence="3" id="KW-1185">Reference proteome</keyword>
<dbReference type="AlphaFoldDB" id="A0A2U8FWV8"/>
<gene>
    <name evidence="2" type="ORF">DEH84_13910</name>
</gene>
<dbReference type="InterPro" id="IPR006127">
    <property type="entry name" value="ZnuA-like"/>
</dbReference>
<proteinExistence type="predicted"/>
<name>A0A2U8FWV8_9BURK</name>
<evidence type="ECO:0000313" key="3">
    <source>
        <dbReference type="Proteomes" id="UP000244892"/>
    </source>
</evidence>
<keyword evidence="1" id="KW-0732">Signal</keyword>
<dbReference type="InterPro" id="IPR050492">
    <property type="entry name" value="Bact_metal-bind_prot9"/>
</dbReference>
<sequence length="311" mass="33726">MHHRSLRALQRAGATAWLALAATLATPAHALQVFACEPEWAALTRELAGDKATVYTATTALQDPHQIQARPSLIAAVRKAELLVCTGAELEAGWLPVLLRQAANPAVDDGKPGQLMAADFVRKLDVPTRLDRADGDVHAAGNPHIQTDPRNIGLVAQALGQRLTQLDPANAAHYRSRLADFQTRWQAATHRWTQAAAPLKGVPIAVQHRGFPYLEAWLGLQQVAALEPKPGVEPSSAHLADVLRQLQQQPARMILRAAYNEGRGAQWLAERARIPVVTLPYTVGGSERAKDLFGLFDDTLDQLLKATGPTK</sequence>
<dbReference type="Proteomes" id="UP000244892">
    <property type="component" value="Chromosome"/>
</dbReference>
<dbReference type="CDD" id="cd01145">
    <property type="entry name" value="TroA_c"/>
    <property type="match status" value="1"/>
</dbReference>
<dbReference type="SUPFAM" id="SSF53807">
    <property type="entry name" value="Helical backbone' metal receptor"/>
    <property type="match status" value="1"/>
</dbReference>
<dbReference type="OrthoDB" id="9810636at2"/>
<evidence type="ECO:0000256" key="1">
    <source>
        <dbReference type="SAM" id="SignalP"/>
    </source>
</evidence>
<dbReference type="PANTHER" id="PTHR42953">
    <property type="entry name" value="HIGH-AFFINITY ZINC UPTAKE SYSTEM PROTEIN ZNUA-RELATED"/>
    <property type="match status" value="1"/>
</dbReference>
<dbReference type="KEGG" id="aon:DEH84_13910"/>